<organism evidence="2 3">
    <name type="scientific">Chryseobacterium taichungense</name>
    <dbReference type="NCBI Taxonomy" id="295069"/>
    <lineage>
        <taxon>Bacteria</taxon>
        <taxon>Pseudomonadati</taxon>
        <taxon>Bacteroidota</taxon>
        <taxon>Flavobacteriia</taxon>
        <taxon>Flavobacteriales</taxon>
        <taxon>Weeksellaceae</taxon>
        <taxon>Chryseobacterium group</taxon>
        <taxon>Chryseobacterium</taxon>
    </lineage>
</organism>
<keyword evidence="3" id="KW-1185">Reference proteome</keyword>
<dbReference type="AlphaFoldDB" id="A0A1H8D243"/>
<evidence type="ECO:0000313" key="2">
    <source>
        <dbReference type="EMBL" id="SEN01363.1"/>
    </source>
</evidence>
<accession>A0A1H8D243</accession>
<sequence>MMIRGKQQNLSIYNKMKGTYYKLPLEFESLTAKKDADRISLDTSISQHIFLLATTSFGECKFDEAYGTEIWELDFDLLKTDNSLKDFISGALKKSIRLHEKRLHLEEVEISIRDYNIGTAGKNRMKKRVEIGIKGTILETNHPFVFRNHFFVGPLSY</sequence>
<proteinExistence type="predicted"/>
<dbReference type="SUPFAM" id="SSF160719">
    <property type="entry name" value="gpW/gp25-like"/>
    <property type="match status" value="1"/>
</dbReference>
<dbReference type="EMBL" id="FOBV01000011">
    <property type="protein sequence ID" value="SEN01363.1"/>
    <property type="molecule type" value="Genomic_DNA"/>
</dbReference>
<feature type="domain" description="IraD/Gp25-like" evidence="1">
    <location>
        <begin position="40"/>
        <end position="141"/>
    </location>
</feature>
<evidence type="ECO:0000259" key="1">
    <source>
        <dbReference type="Pfam" id="PF04965"/>
    </source>
</evidence>
<dbReference type="STRING" id="295069.SAMN05421856_11179"/>
<name>A0A1H8D243_9FLAO</name>
<reference evidence="3" key="1">
    <citation type="submission" date="2016-10" db="EMBL/GenBank/DDBJ databases">
        <authorList>
            <person name="Varghese N."/>
            <person name="Submissions S."/>
        </authorList>
    </citation>
    <scope>NUCLEOTIDE SEQUENCE [LARGE SCALE GENOMIC DNA]</scope>
    <source>
        <strain evidence="3">DSM 17453</strain>
    </source>
</reference>
<dbReference type="Pfam" id="PF04965">
    <property type="entry name" value="GPW_gp25"/>
    <property type="match status" value="1"/>
</dbReference>
<dbReference type="InterPro" id="IPR007048">
    <property type="entry name" value="IraD/Gp25-like"/>
</dbReference>
<protein>
    <submittedName>
        <fullName evidence="2">Gene 25-like lysozyme</fullName>
    </submittedName>
</protein>
<dbReference type="Proteomes" id="UP000199450">
    <property type="component" value="Unassembled WGS sequence"/>
</dbReference>
<evidence type="ECO:0000313" key="3">
    <source>
        <dbReference type="Proteomes" id="UP000199450"/>
    </source>
</evidence>
<gene>
    <name evidence="2" type="ORF">SAMN05421856_11179</name>
</gene>
<dbReference type="Gene3D" id="3.10.450.40">
    <property type="match status" value="1"/>
</dbReference>